<feature type="signal peptide" evidence="2">
    <location>
        <begin position="1"/>
        <end position="19"/>
    </location>
</feature>
<evidence type="ECO:0008006" key="5">
    <source>
        <dbReference type="Google" id="ProtNLM"/>
    </source>
</evidence>
<proteinExistence type="predicted"/>
<evidence type="ECO:0000256" key="2">
    <source>
        <dbReference type="SAM" id="SignalP"/>
    </source>
</evidence>
<dbReference type="HOGENOM" id="CLU_2210969_0_0_1"/>
<reference evidence="4" key="2">
    <citation type="submission" date="2015-01" db="EMBL/GenBank/DDBJ databases">
        <title>Evolutionary Origins and Diversification of the Mycorrhizal Mutualists.</title>
        <authorList>
            <consortium name="DOE Joint Genome Institute"/>
            <consortium name="Mycorrhizal Genomics Consortium"/>
            <person name="Kohler A."/>
            <person name="Kuo A."/>
            <person name="Nagy L.G."/>
            <person name="Floudas D."/>
            <person name="Copeland A."/>
            <person name="Barry K.W."/>
            <person name="Cichocki N."/>
            <person name="Veneault-Fourrey C."/>
            <person name="LaButti K."/>
            <person name="Lindquist E.A."/>
            <person name="Lipzen A."/>
            <person name="Lundell T."/>
            <person name="Morin E."/>
            <person name="Murat C."/>
            <person name="Riley R."/>
            <person name="Ohm R."/>
            <person name="Sun H."/>
            <person name="Tunlid A."/>
            <person name="Henrissat B."/>
            <person name="Grigoriev I.V."/>
            <person name="Hibbett D.S."/>
            <person name="Martin F."/>
        </authorList>
    </citation>
    <scope>NUCLEOTIDE SEQUENCE [LARGE SCALE GENOMIC DNA]</scope>
    <source>
        <strain evidence="4">F 1598</strain>
    </source>
</reference>
<feature type="chain" id="PRO_5002164354" description="Ubiquitin-like protease family profile domain-containing protein" evidence="2">
    <location>
        <begin position="20"/>
        <end position="107"/>
    </location>
</feature>
<keyword evidence="4" id="KW-1185">Reference proteome</keyword>
<name>A0A0C3F6Z4_PILCF</name>
<dbReference type="Proteomes" id="UP000054166">
    <property type="component" value="Unassembled WGS sequence"/>
</dbReference>
<protein>
    <recommendedName>
        <fullName evidence="5">Ubiquitin-like protease family profile domain-containing protein</fullName>
    </recommendedName>
</protein>
<dbReference type="STRING" id="765440.A0A0C3F6Z4"/>
<reference evidence="3 4" key="1">
    <citation type="submission" date="2014-04" db="EMBL/GenBank/DDBJ databases">
        <authorList>
            <consortium name="DOE Joint Genome Institute"/>
            <person name="Kuo A."/>
            <person name="Tarkka M."/>
            <person name="Buscot F."/>
            <person name="Kohler A."/>
            <person name="Nagy L.G."/>
            <person name="Floudas D."/>
            <person name="Copeland A."/>
            <person name="Barry K.W."/>
            <person name="Cichocki N."/>
            <person name="Veneault-Fourrey C."/>
            <person name="LaButti K."/>
            <person name="Lindquist E.A."/>
            <person name="Lipzen A."/>
            <person name="Lundell T."/>
            <person name="Morin E."/>
            <person name="Murat C."/>
            <person name="Sun H."/>
            <person name="Tunlid A."/>
            <person name="Henrissat B."/>
            <person name="Grigoriev I.V."/>
            <person name="Hibbett D.S."/>
            <person name="Martin F."/>
            <person name="Nordberg H.P."/>
            <person name="Cantor M.N."/>
            <person name="Hua S.X."/>
        </authorList>
    </citation>
    <scope>NUCLEOTIDE SEQUENCE [LARGE SCALE GENOMIC DNA]</scope>
    <source>
        <strain evidence="3 4">F 1598</strain>
    </source>
</reference>
<gene>
    <name evidence="3" type="ORF">PILCRDRAFT_9637</name>
</gene>
<evidence type="ECO:0000256" key="1">
    <source>
        <dbReference type="SAM" id="MobiDB-lite"/>
    </source>
</evidence>
<dbReference type="AlphaFoldDB" id="A0A0C3F6Z4"/>
<evidence type="ECO:0000313" key="4">
    <source>
        <dbReference type="Proteomes" id="UP000054166"/>
    </source>
</evidence>
<organism evidence="3 4">
    <name type="scientific">Piloderma croceum (strain F 1598)</name>
    <dbReference type="NCBI Taxonomy" id="765440"/>
    <lineage>
        <taxon>Eukaryota</taxon>
        <taxon>Fungi</taxon>
        <taxon>Dikarya</taxon>
        <taxon>Basidiomycota</taxon>
        <taxon>Agaricomycotina</taxon>
        <taxon>Agaricomycetes</taxon>
        <taxon>Agaricomycetidae</taxon>
        <taxon>Atheliales</taxon>
        <taxon>Atheliaceae</taxon>
        <taxon>Piloderma</taxon>
    </lineage>
</organism>
<keyword evidence="2" id="KW-0732">Signal</keyword>
<accession>A0A0C3F6Z4</accession>
<feature type="compositionally biased region" description="Polar residues" evidence="1">
    <location>
        <begin position="67"/>
        <end position="93"/>
    </location>
</feature>
<evidence type="ECO:0000313" key="3">
    <source>
        <dbReference type="EMBL" id="KIM80455.1"/>
    </source>
</evidence>
<sequence>MAHWHAMVTMCLHNDVTLAILDATTVTLGQKLRTFRDVTCSTFAMKKLRQEYNAQIHCDAKKAAAASTPTNQATPQGPNMTETQPQAVEQPTSLAGRLHATSGPFTW</sequence>
<dbReference type="InParanoid" id="A0A0C3F6Z4"/>
<feature type="region of interest" description="Disordered" evidence="1">
    <location>
        <begin position="63"/>
        <end position="107"/>
    </location>
</feature>
<dbReference type="EMBL" id="KN833004">
    <property type="protein sequence ID" value="KIM80455.1"/>
    <property type="molecule type" value="Genomic_DNA"/>
</dbReference>